<dbReference type="EMBL" id="AFYH01031982">
    <property type="status" value="NOT_ANNOTATED_CDS"/>
    <property type="molecule type" value="Genomic_DNA"/>
</dbReference>
<dbReference type="OMA" id="DIHHFIW"/>
<protein>
    <submittedName>
        <fullName evidence="1">Uncharacterized protein</fullName>
    </submittedName>
</protein>
<sequence length="237" mass="27431">SLFAIGYNTRLSPQIRYYMTKLISRGSKVIESLFSPDGKGKRIMEKKLEYKKWKCVFYKHLEMTISEMECLQLLQHVKWMPLRRCTSEEVLSRITEESGLLALGYSGAANQVKSDVSAFDAVEDWVDGLSDDQAASPDSDAERDYELSGITQVQYCYIEAIMTNIQERLITLLQPPQTTIEDTHSCLDIHHFIWHKAATDQSKLYCKWYPVRPEILRQGCIHECLETALGYKIKYRK</sequence>
<name>H3A6V5_LATCH</name>
<accession>H3A6V5</accession>
<dbReference type="AlphaFoldDB" id="H3A6V5"/>
<reference evidence="1" key="3">
    <citation type="submission" date="2025-09" db="UniProtKB">
        <authorList>
            <consortium name="Ensembl"/>
        </authorList>
    </citation>
    <scope>IDENTIFICATION</scope>
</reference>
<dbReference type="InParanoid" id="H3A6V5"/>
<evidence type="ECO:0000313" key="2">
    <source>
        <dbReference type="Proteomes" id="UP000008672"/>
    </source>
</evidence>
<keyword evidence="2" id="KW-1185">Reference proteome</keyword>
<dbReference type="Bgee" id="ENSLACG00000004780">
    <property type="expression patterns" value="Expressed in muscle tissue and 2 other cell types or tissues"/>
</dbReference>
<dbReference type="Proteomes" id="UP000008672">
    <property type="component" value="Unassembled WGS sequence"/>
</dbReference>
<dbReference type="GeneTree" id="ENSGT00970000197875"/>
<reference evidence="1" key="2">
    <citation type="submission" date="2025-08" db="UniProtKB">
        <authorList>
            <consortium name="Ensembl"/>
        </authorList>
    </citation>
    <scope>IDENTIFICATION</scope>
</reference>
<proteinExistence type="predicted"/>
<dbReference type="HOGENOM" id="CLU_1172985_0_0_1"/>
<dbReference type="PANTHER" id="PTHR46933">
    <property type="entry name" value="MYB/SANT-LIKE DNA-BINDING DOMAIN-CONTAINING PROTEIN 2"/>
    <property type="match status" value="1"/>
</dbReference>
<dbReference type="Ensembl" id="ENSLACT00000005423.1">
    <property type="protein sequence ID" value="ENSLACP00000005376.1"/>
    <property type="gene ID" value="ENSLACG00000004780.1"/>
</dbReference>
<dbReference type="InterPro" id="IPR042792">
    <property type="entry name" value="MSANTD2"/>
</dbReference>
<evidence type="ECO:0000313" key="1">
    <source>
        <dbReference type="Ensembl" id="ENSLACP00000005376.1"/>
    </source>
</evidence>
<dbReference type="PANTHER" id="PTHR46933:SF1">
    <property type="entry name" value="MYB_SANT-LIKE DNA-BINDING DOMAIN-CONTAINING PROTEIN 2"/>
    <property type="match status" value="1"/>
</dbReference>
<reference evidence="2" key="1">
    <citation type="submission" date="2011-08" db="EMBL/GenBank/DDBJ databases">
        <title>The draft genome of Latimeria chalumnae.</title>
        <authorList>
            <person name="Di Palma F."/>
            <person name="Alfoldi J."/>
            <person name="Johnson J."/>
            <person name="Berlin A."/>
            <person name="Gnerre S."/>
            <person name="Jaffe D."/>
            <person name="MacCallum I."/>
            <person name="Young S."/>
            <person name="Walker B.J."/>
            <person name="Lander E."/>
            <person name="Lindblad-Toh K."/>
        </authorList>
    </citation>
    <scope>NUCLEOTIDE SEQUENCE [LARGE SCALE GENOMIC DNA]</scope>
    <source>
        <strain evidence="2">Wild caught</strain>
    </source>
</reference>
<organism evidence="1 2">
    <name type="scientific">Latimeria chalumnae</name>
    <name type="common">Coelacanth</name>
    <dbReference type="NCBI Taxonomy" id="7897"/>
    <lineage>
        <taxon>Eukaryota</taxon>
        <taxon>Metazoa</taxon>
        <taxon>Chordata</taxon>
        <taxon>Craniata</taxon>
        <taxon>Vertebrata</taxon>
        <taxon>Euteleostomi</taxon>
        <taxon>Coelacanthiformes</taxon>
        <taxon>Coelacanthidae</taxon>
        <taxon>Latimeria</taxon>
    </lineage>
</organism>